<protein>
    <submittedName>
        <fullName evidence="2">Uncharacterized protein</fullName>
    </submittedName>
</protein>
<proteinExistence type="predicted"/>
<feature type="region of interest" description="Disordered" evidence="1">
    <location>
        <begin position="55"/>
        <end position="76"/>
    </location>
</feature>
<evidence type="ECO:0000313" key="3">
    <source>
        <dbReference type="Proteomes" id="UP000245956"/>
    </source>
</evidence>
<sequence>MSGTLAKQRDTRPEPFSMEARWDCPSVPVLDVHLSWARAKLVGFRVDAEQLMIPPTSTAKHPKSHRTWNTHEKRDSTTLTSIRRGLSWQEARRAGKRDRRERITSASQSGRSWALGQLFLNYRLRGWPFLPGQVRARSVTSPEPFQLPLAPPGPPSSRKILELQRDGPFVTSTTVGHCRKFGPAVQWLLNVRASEGGPLPHHSSLSRAVRPGGLAASVVMTGLFLHTGKCVNPDRTVTGLGNSSHSQHNLVAL</sequence>
<gene>
    <name evidence="2" type="ORF">PCL_03614</name>
</gene>
<reference evidence="2 3" key="1">
    <citation type="journal article" date="2016" name="Front. Microbiol.">
        <title>Genome and transcriptome sequences reveal the specific parasitism of the nematophagous Purpureocillium lilacinum 36-1.</title>
        <authorList>
            <person name="Xie J."/>
            <person name="Li S."/>
            <person name="Mo C."/>
            <person name="Xiao X."/>
            <person name="Peng D."/>
            <person name="Wang G."/>
            <person name="Xiao Y."/>
        </authorList>
    </citation>
    <scope>NUCLEOTIDE SEQUENCE [LARGE SCALE GENOMIC DNA]</scope>
    <source>
        <strain evidence="2 3">36-1</strain>
    </source>
</reference>
<evidence type="ECO:0000313" key="2">
    <source>
        <dbReference type="EMBL" id="PWI76420.1"/>
    </source>
</evidence>
<dbReference type="Proteomes" id="UP000245956">
    <property type="component" value="Unassembled WGS sequence"/>
</dbReference>
<dbReference type="AlphaFoldDB" id="A0A2U3EPL8"/>
<organism evidence="2 3">
    <name type="scientific">Purpureocillium lilacinum</name>
    <name type="common">Paecilomyces lilacinus</name>
    <dbReference type="NCBI Taxonomy" id="33203"/>
    <lineage>
        <taxon>Eukaryota</taxon>
        <taxon>Fungi</taxon>
        <taxon>Dikarya</taxon>
        <taxon>Ascomycota</taxon>
        <taxon>Pezizomycotina</taxon>
        <taxon>Sordariomycetes</taxon>
        <taxon>Hypocreomycetidae</taxon>
        <taxon>Hypocreales</taxon>
        <taxon>Ophiocordycipitaceae</taxon>
        <taxon>Purpureocillium</taxon>
    </lineage>
</organism>
<dbReference type="EMBL" id="LCWV01000001">
    <property type="protein sequence ID" value="PWI76420.1"/>
    <property type="molecule type" value="Genomic_DNA"/>
</dbReference>
<evidence type="ECO:0000256" key="1">
    <source>
        <dbReference type="SAM" id="MobiDB-lite"/>
    </source>
</evidence>
<comment type="caution">
    <text evidence="2">The sequence shown here is derived from an EMBL/GenBank/DDBJ whole genome shotgun (WGS) entry which is preliminary data.</text>
</comment>
<accession>A0A2U3EPL8</accession>
<name>A0A2U3EPL8_PURLI</name>